<accession>A0A0K0GF77</accession>
<evidence type="ECO:0000313" key="3">
    <source>
        <dbReference type="Proteomes" id="UP000001740"/>
    </source>
</evidence>
<gene>
    <name evidence="2" type="ordered locus">PXO_03442</name>
</gene>
<dbReference type="InterPro" id="IPR024445">
    <property type="entry name" value="Tnp_ISXO2-like"/>
</dbReference>
<protein>
    <submittedName>
        <fullName evidence="2">ISXo2 putative transposase</fullName>
    </submittedName>
</protein>
<dbReference type="Proteomes" id="UP000001740">
    <property type="component" value="Chromosome"/>
</dbReference>
<dbReference type="HOGENOM" id="CLU_044348_1_4_6"/>
<dbReference type="KEGG" id="xop:PXO_03442"/>
<dbReference type="EMBL" id="CP000967">
    <property type="protein sequence ID" value="ACD56705.1"/>
    <property type="molecule type" value="Genomic_DNA"/>
</dbReference>
<dbReference type="eggNOG" id="COG3677">
    <property type="taxonomic scope" value="Bacteria"/>
</dbReference>
<dbReference type="NCBIfam" id="NF033547">
    <property type="entry name" value="transpos_IS1595"/>
    <property type="match status" value="1"/>
</dbReference>
<organism evidence="2 3">
    <name type="scientific">Xanthomonas oryzae pv. oryzae (strain PXO99A)</name>
    <dbReference type="NCBI Taxonomy" id="360094"/>
    <lineage>
        <taxon>Bacteria</taxon>
        <taxon>Pseudomonadati</taxon>
        <taxon>Pseudomonadota</taxon>
        <taxon>Gammaproteobacteria</taxon>
        <taxon>Lysobacterales</taxon>
        <taxon>Lysobacteraceae</taxon>
        <taxon>Xanthomonas</taxon>
    </lineage>
</organism>
<sequence length="362" mass="41386">MLPLALRLDKCILISPIPQPLVAGSATLRLDNAPSSRQRRWEMGINLVQFQPGLSLSEFMDRYGTEAKCYRALYRWRWPKGFRCPQCDGRARSRFRRDDQVYYQCRACRHQTTLRAGTLLQSSKLSLRLWMQAMYLLTSSKTNLAALELKRHLGVTYKAAWRMKHKIMQAMTEREEPRKLKGFVQIDDAYLGGERSGGKRGRGSENKQPFVIAVQVDHTHEHPVFAVIEPVKAFDNASLEDWIARRLEPECEVYSDGLACFRRLEEAGHAHTTLDTGGGRAATDVQGARWLNVVLGNVKRAISGTYHAVGQAKYARRYLAEAAYRFNRRFDLKQMLPRLATALLRCTPCPERVLRMASNFHG</sequence>
<dbReference type="InterPro" id="IPR024442">
    <property type="entry name" value="Transposase_Zn_ribbon"/>
</dbReference>
<proteinExistence type="predicted"/>
<reference evidence="2 3" key="1">
    <citation type="journal article" date="2008" name="BMC Genomics">
        <title>Genome sequence and rapid evolution of the rice pathogen Xanthomonas oryzae pv. oryzae PXO99A.</title>
        <authorList>
            <person name="Salzberg S.L."/>
            <person name="Sommer D.D."/>
            <person name="Schatz M.C."/>
            <person name="Phillippy A.M."/>
            <person name="Rabinowicz P.D."/>
            <person name="Tsuge S."/>
            <person name="Furutani A."/>
            <person name="Ochiai H."/>
            <person name="Delcher A.L."/>
            <person name="Kelley D."/>
            <person name="Madupu R."/>
            <person name="Puiu D."/>
            <person name="Radune D."/>
            <person name="Shumway M."/>
            <person name="Trapnell C."/>
            <person name="Aparna G."/>
            <person name="Jha G."/>
            <person name="Pandey A."/>
            <person name="Patil P.B."/>
            <person name="Ishihara H."/>
            <person name="Meyer D.F."/>
            <person name="Szurek B."/>
            <person name="Verdier V."/>
            <person name="Koebnik R."/>
            <person name="Dow J.M."/>
            <person name="Ryan R.P."/>
            <person name="Hirata H."/>
            <person name="Tsuyumu S."/>
            <person name="Won Lee S."/>
            <person name="Seo Y.S."/>
            <person name="Sriariyanum M."/>
            <person name="Ronald P.C."/>
            <person name="Sonti R.V."/>
            <person name="Van Sluys M.A."/>
            <person name="Leach J.E."/>
            <person name="White F.F."/>
            <person name="Bogdanove A.J."/>
        </authorList>
    </citation>
    <scope>NUCLEOTIDE SEQUENCE [LARGE SCALE GENOMIC DNA]</scope>
    <source>
        <strain evidence="2 3">PXO99A</strain>
    </source>
</reference>
<dbReference type="Pfam" id="PF12760">
    <property type="entry name" value="Zn_ribbon_IS1595"/>
    <property type="match status" value="1"/>
</dbReference>
<dbReference type="Pfam" id="PF12762">
    <property type="entry name" value="DDE_Tnp_IS1595"/>
    <property type="match status" value="1"/>
</dbReference>
<dbReference type="SMART" id="SM01126">
    <property type="entry name" value="DDE_Tnp_IS1595"/>
    <property type="match status" value="1"/>
</dbReference>
<evidence type="ECO:0000313" key="2">
    <source>
        <dbReference type="EMBL" id="ACD56705.1"/>
    </source>
</evidence>
<evidence type="ECO:0000259" key="1">
    <source>
        <dbReference type="SMART" id="SM01126"/>
    </source>
</evidence>
<feature type="domain" description="ISXO2-like transposase" evidence="1">
    <location>
        <begin position="179"/>
        <end position="327"/>
    </location>
</feature>
<name>A0A0K0GF77_XANOP</name>
<dbReference type="AlphaFoldDB" id="A0A0K0GF77"/>